<evidence type="ECO:0000259" key="4">
    <source>
        <dbReference type="SMART" id="SM00922"/>
    </source>
</evidence>
<dbReference type="GO" id="GO:0000287">
    <property type="term" value="F:magnesium ion binding"/>
    <property type="evidence" value="ECO:0007669"/>
    <property type="project" value="TreeGrafter"/>
</dbReference>
<dbReference type="GO" id="GO:0009063">
    <property type="term" value="P:amino acid catabolic process"/>
    <property type="evidence" value="ECO:0007669"/>
    <property type="project" value="InterPro"/>
</dbReference>
<dbReference type="PANTHER" id="PTHR13794">
    <property type="entry name" value="ENOLASE SUPERFAMILY, MANDELATE RACEMASE"/>
    <property type="match status" value="1"/>
</dbReference>
<evidence type="ECO:0000256" key="3">
    <source>
        <dbReference type="ARBA" id="ARBA00022842"/>
    </source>
</evidence>
<dbReference type="InterPro" id="IPR018110">
    <property type="entry name" value="Mandel_Rmase/mucon_lact_enz_CS"/>
</dbReference>
<dbReference type="GO" id="GO:0016836">
    <property type="term" value="F:hydro-lyase activity"/>
    <property type="evidence" value="ECO:0007669"/>
    <property type="project" value="TreeGrafter"/>
</dbReference>
<dbReference type="Gene3D" id="3.30.390.10">
    <property type="entry name" value="Enolase-like, N-terminal domain"/>
    <property type="match status" value="1"/>
</dbReference>
<keyword evidence="3" id="KW-0460">Magnesium</keyword>
<dbReference type="SFLD" id="SFLDS00001">
    <property type="entry name" value="Enolase"/>
    <property type="match status" value="1"/>
</dbReference>
<dbReference type="EMBL" id="AP023440">
    <property type="protein sequence ID" value="BCL26159.1"/>
    <property type="molecule type" value="Genomic_DNA"/>
</dbReference>
<dbReference type="RefSeq" id="WP_246596020.1">
    <property type="nucleotide sequence ID" value="NZ_AP023440.1"/>
</dbReference>
<dbReference type="Pfam" id="PF02746">
    <property type="entry name" value="MR_MLE_N"/>
    <property type="match status" value="1"/>
</dbReference>
<dbReference type="SMART" id="SM00922">
    <property type="entry name" value="MR_MLE"/>
    <property type="match status" value="1"/>
</dbReference>
<dbReference type="GO" id="GO:0016052">
    <property type="term" value="P:carbohydrate catabolic process"/>
    <property type="evidence" value="ECO:0007669"/>
    <property type="project" value="TreeGrafter"/>
</dbReference>
<evidence type="ECO:0000256" key="2">
    <source>
        <dbReference type="ARBA" id="ARBA00022723"/>
    </source>
</evidence>
<dbReference type="InterPro" id="IPR029065">
    <property type="entry name" value="Enolase_C-like"/>
</dbReference>
<dbReference type="InterPro" id="IPR013341">
    <property type="entry name" value="Mandelate_racemase_N_dom"/>
</dbReference>
<dbReference type="InterPro" id="IPR013342">
    <property type="entry name" value="Mandelate_racemase_C"/>
</dbReference>
<comment type="cofactor">
    <cofactor evidence="1">
        <name>Mg(2+)</name>
        <dbReference type="ChEBI" id="CHEBI:18420"/>
    </cofactor>
</comment>
<keyword evidence="2" id="KW-0479">Metal-binding</keyword>
<accession>A0A7G1NTF1</accession>
<keyword evidence="6" id="KW-1185">Reference proteome</keyword>
<dbReference type="KEGG" id="sgm:GCM10017557_10180"/>
<dbReference type="InterPro" id="IPR029017">
    <property type="entry name" value="Enolase-like_N"/>
</dbReference>
<dbReference type="SFLD" id="SFLDG00179">
    <property type="entry name" value="mandelate_racemase"/>
    <property type="match status" value="1"/>
</dbReference>
<dbReference type="SUPFAM" id="SSF51604">
    <property type="entry name" value="Enolase C-terminal domain-like"/>
    <property type="match status" value="1"/>
</dbReference>
<dbReference type="Pfam" id="PF13378">
    <property type="entry name" value="MR_MLE_C"/>
    <property type="match status" value="1"/>
</dbReference>
<dbReference type="PANTHER" id="PTHR13794:SF58">
    <property type="entry name" value="MITOCHONDRIAL ENOLASE SUPERFAMILY MEMBER 1"/>
    <property type="match status" value="1"/>
</dbReference>
<evidence type="ECO:0000313" key="5">
    <source>
        <dbReference type="EMBL" id="BCL26159.1"/>
    </source>
</evidence>
<proteinExistence type="predicted"/>
<sequence>MTHPAPPAQVVRDGRDGPAVERLSVSVHRVPTDLPGGDATLTWDSTTLVLVEAGAAGQTGLGWTYGSAAAAPVVEEQLADLVVGHDAFGVPAANDRMSRAVRNTGRPGIAAGAVSAVDTALWDLKARLLGLPLVRLLGAARDEVAVYGSGGLTTYDDTQLERQLRGWTEQGIDRVKIKIAESWGRHEARDLHRVRLTRHIVGDTAELYVDANGGYTRKQAVRVAAATADSGVTWLEEPVSSDDLAGLREVRDAVAADVAAGEYGYDLPYFARMAASGAVDCLQADVTRCGGITVWLRAAAVAEGLGLHISGHCAPHLHAHVAAAVPNTRHLEWFHDHVRIEDMLFHGTLDPRGSTVAPGAAGEPGHGLTLNRAVADRHRTR</sequence>
<dbReference type="InterPro" id="IPR036849">
    <property type="entry name" value="Enolase-like_C_sf"/>
</dbReference>
<evidence type="ECO:0000313" key="6">
    <source>
        <dbReference type="Proteomes" id="UP000516444"/>
    </source>
</evidence>
<organism evidence="5 6">
    <name type="scientific">Streptomyces aurantiacus</name>
    <dbReference type="NCBI Taxonomy" id="47760"/>
    <lineage>
        <taxon>Bacteria</taxon>
        <taxon>Bacillati</taxon>
        <taxon>Actinomycetota</taxon>
        <taxon>Actinomycetes</taxon>
        <taxon>Kitasatosporales</taxon>
        <taxon>Streptomycetaceae</taxon>
        <taxon>Streptomyces</taxon>
        <taxon>Streptomyces aurantiacus group</taxon>
    </lineage>
</organism>
<dbReference type="SUPFAM" id="SSF54826">
    <property type="entry name" value="Enolase N-terminal domain-like"/>
    <property type="match status" value="1"/>
</dbReference>
<dbReference type="AlphaFoldDB" id="A0A7G1NTF1"/>
<dbReference type="InterPro" id="IPR046945">
    <property type="entry name" value="RHMD-like"/>
</dbReference>
<dbReference type="Proteomes" id="UP000516444">
    <property type="component" value="Chromosome"/>
</dbReference>
<feature type="domain" description="Mandelate racemase/muconate lactonizing enzyme C-terminal" evidence="4">
    <location>
        <begin position="157"/>
        <end position="257"/>
    </location>
</feature>
<reference evidence="5 6" key="1">
    <citation type="journal article" date="2014" name="Int. J. Syst. Evol. Microbiol.">
        <title>Complete genome sequence of Corynebacterium casei LMG S-19264T (=DSM 44701T), isolated from a smear-ripened cheese.</title>
        <authorList>
            <consortium name="US DOE Joint Genome Institute (JGI-PGF)"/>
            <person name="Walter F."/>
            <person name="Albersmeier A."/>
            <person name="Kalinowski J."/>
            <person name="Ruckert C."/>
        </authorList>
    </citation>
    <scope>NUCLEOTIDE SEQUENCE [LARGE SCALE GENOMIC DNA]</scope>
    <source>
        <strain evidence="5 6">JCM 4677</strain>
    </source>
</reference>
<dbReference type="PROSITE" id="PS00908">
    <property type="entry name" value="MR_MLE_1"/>
    <property type="match status" value="1"/>
</dbReference>
<evidence type="ECO:0000256" key="1">
    <source>
        <dbReference type="ARBA" id="ARBA00001946"/>
    </source>
</evidence>
<name>A0A7G1NTF1_9ACTN</name>
<dbReference type="Gene3D" id="3.20.20.120">
    <property type="entry name" value="Enolase-like C-terminal domain"/>
    <property type="match status" value="1"/>
</dbReference>
<protein>
    <submittedName>
        <fullName evidence="5">Mandelate racemase</fullName>
    </submittedName>
</protein>
<gene>
    <name evidence="5" type="ORF">GCM10017557_10180</name>
</gene>